<accession>E1Z2C3</accession>
<evidence type="ECO:0000313" key="7">
    <source>
        <dbReference type="EMBL" id="EFN59634.1"/>
    </source>
</evidence>
<dbReference type="SUPFAM" id="SSF52283">
    <property type="entry name" value="Formate/glycerate dehydrogenase catalytic domain-like"/>
    <property type="match status" value="1"/>
</dbReference>
<evidence type="ECO:0000256" key="1">
    <source>
        <dbReference type="ARBA" id="ARBA00005854"/>
    </source>
</evidence>
<gene>
    <name evidence="7" type="primary">LDH1</name>
    <name evidence="7" type="ORF">CHLNCDRAFT_55930</name>
</gene>
<dbReference type="KEGG" id="cvr:CHLNCDRAFT_55930"/>
<keyword evidence="3" id="KW-0520">NAD</keyword>
<dbReference type="eggNOG" id="KOG0068">
    <property type="taxonomic scope" value="Eukaryota"/>
</dbReference>
<dbReference type="GO" id="GO:0016616">
    <property type="term" value="F:oxidoreductase activity, acting on the CH-OH group of donors, NAD or NADP as acceptor"/>
    <property type="evidence" value="ECO:0007669"/>
    <property type="project" value="InterPro"/>
</dbReference>
<evidence type="ECO:0000256" key="2">
    <source>
        <dbReference type="ARBA" id="ARBA00023002"/>
    </source>
</evidence>
<reference evidence="7 8" key="1">
    <citation type="journal article" date="2010" name="Plant Cell">
        <title>The Chlorella variabilis NC64A genome reveals adaptation to photosymbiosis, coevolution with viruses, and cryptic sex.</title>
        <authorList>
            <person name="Blanc G."/>
            <person name="Duncan G."/>
            <person name="Agarkova I."/>
            <person name="Borodovsky M."/>
            <person name="Gurnon J."/>
            <person name="Kuo A."/>
            <person name="Lindquist E."/>
            <person name="Lucas S."/>
            <person name="Pangilinan J."/>
            <person name="Polle J."/>
            <person name="Salamov A."/>
            <person name="Terry A."/>
            <person name="Yamada T."/>
            <person name="Dunigan D.D."/>
            <person name="Grigoriev I.V."/>
            <person name="Claverie J.M."/>
            <person name="Van Etten J.L."/>
        </authorList>
    </citation>
    <scope>NUCLEOTIDE SEQUENCE [LARGE SCALE GENOMIC DNA]</scope>
    <source>
        <strain evidence="7 8">NC64A</strain>
    </source>
</reference>
<evidence type="ECO:0000259" key="6">
    <source>
        <dbReference type="Pfam" id="PF02826"/>
    </source>
</evidence>
<sequence>MIQQQAQFVGRQGSLFIEARLDKETAELAHGCTVACLFVNDLCDGEVVDKLAQGGVKVIAMRCAGYDRVDLAACQRHGIRVVRVPAYSPRSVAEHAFALAFALARELRSQTQRVSAGNYTLSGIVGMELSFKTYGVVGTGNIGIEMIKLLRCLDGRVLCYDPYPSEEAKALGVQYVPLEELLQESDLITLHCPLFQETFHLMNEERFALLKPNTILVNVSRGGLVDTNALITALEDGKLGGVAMDVYENEGNLFDADFTELTTKARMKLWDKRFAYLKSLPQVIITPHSAFLTREALKNIADTTVQNVLEAVAGGPLTNEVKPRRPSLS</sequence>
<dbReference type="PROSITE" id="PS00671">
    <property type="entry name" value="D_2_HYDROXYACID_DH_3"/>
    <property type="match status" value="1"/>
</dbReference>
<dbReference type="InParanoid" id="E1Z2C3"/>
<comment type="similarity">
    <text evidence="1 4">Belongs to the D-isomer specific 2-hydroxyacid dehydrogenase family.</text>
</comment>
<keyword evidence="2 4" id="KW-0560">Oxidoreductase</keyword>
<dbReference type="PANTHER" id="PTHR43026:SF1">
    <property type="entry name" value="2-HYDROXYACID DEHYDROGENASE HOMOLOG 1-RELATED"/>
    <property type="match status" value="1"/>
</dbReference>
<dbReference type="EMBL" id="GL433835">
    <property type="protein sequence ID" value="EFN59634.1"/>
    <property type="molecule type" value="Genomic_DNA"/>
</dbReference>
<dbReference type="Gene3D" id="3.40.50.720">
    <property type="entry name" value="NAD(P)-binding Rossmann-like Domain"/>
    <property type="match status" value="2"/>
</dbReference>
<dbReference type="InterPro" id="IPR029753">
    <property type="entry name" value="D-isomer_DH_CS"/>
</dbReference>
<feature type="domain" description="D-isomer specific 2-hydroxyacid dehydrogenase NAD-binding" evidence="6">
    <location>
        <begin position="97"/>
        <end position="290"/>
    </location>
</feature>
<dbReference type="Pfam" id="PF02826">
    <property type="entry name" value="2-Hacid_dh_C"/>
    <property type="match status" value="1"/>
</dbReference>
<dbReference type="InterPro" id="IPR006139">
    <property type="entry name" value="D-isomer_2_OHA_DH_cat_dom"/>
</dbReference>
<protein>
    <submittedName>
        <fullName evidence="7">Uncharacterized protein LDH1</fullName>
    </submittedName>
</protein>
<organism evidence="8">
    <name type="scientific">Chlorella variabilis</name>
    <name type="common">Green alga</name>
    <dbReference type="NCBI Taxonomy" id="554065"/>
    <lineage>
        <taxon>Eukaryota</taxon>
        <taxon>Viridiplantae</taxon>
        <taxon>Chlorophyta</taxon>
        <taxon>core chlorophytes</taxon>
        <taxon>Trebouxiophyceae</taxon>
        <taxon>Chlorellales</taxon>
        <taxon>Chlorellaceae</taxon>
        <taxon>Chlorella clade</taxon>
        <taxon>Chlorella</taxon>
    </lineage>
</organism>
<dbReference type="FunCoup" id="E1Z2C3">
    <property type="interactions" value="1247"/>
</dbReference>
<dbReference type="InterPro" id="IPR006140">
    <property type="entry name" value="D-isomer_DH_NAD-bd"/>
</dbReference>
<feature type="domain" description="D-isomer specific 2-hydroxyacid dehydrogenase catalytic" evidence="5">
    <location>
        <begin position="17"/>
        <end position="322"/>
    </location>
</feature>
<dbReference type="PANTHER" id="PTHR43026">
    <property type="entry name" value="2-HYDROXYACID DEHYDROGENASE HOMOLOG 1-RELATED"/>
    <property type="match status" value="1"/>
</dbReference>
<keyword evidence="8" id="KW-1185">Reference proteome</keyword>
<evidence type="ECO:0000256" key="4">
    <source>
        <dbReference type="RuleBase" id="RU003719"/>
    </source>
</evidence>
<dbReference type="GeneID" id="17359553"/>
<dbReference type="InterPro" id="IPR036291">
    <property type="entry name" value="NAD(P)-bd_dom_sf"/>
</dbReference>
<dbReference type="AlphaFoldDB" id="E1Z2C3"/>
<evidence type="ECO:0000256" key="3">
    <source>
        <dbReference type="ARBA" id="ARBA00023027"/>
    </source>
</evidence>
<dbReference type="OMA" id="FIAMRCA"/>
<dbReference type="OrthoDB" id="298012at2759"/>
<dbReference type="Proteomes" id="UP000008141">
    <property type="component" value="Unassembled WGS sequence"/>
</dbReference>
<proteinExistence type="inferred from homology"/>
<name>E1Z2C3_CHLVA</name>
<dbReference type="SUPFAM" id="SSF51735">
    <property type="entry name" value="NAD(P)-binding Rossmann-fold domains"/>
    <property type="match status" value="1"/>
</dbReference>
<dbReference type="STRING" id="554065.E1Z2C3"/>
<dbReference type="RefSeq" id="XP_005851736.1">
    <property type="nucleotide sequence ID" value="XM_005851674.1"/>
</dbReference>
<dbReference type="GO" id="GO:0051287">
    <property type="term" value="F:NAD binding"/>
    <property type="evidence" value="ECO:0007669"/>
    <property type="project" value="InterPro"/>
</dbReference>
<evidence type="ECO:0000259" key="5">
    <source>
        <dbReference type="Pfam" id="PF00389"/>
    </source>
</evidence>
<dbReference type="InterPro" id="IPR058205">
    <property type="entry name" value="D-LDH-like"/>
</dbReference>
<dbReference type="Pfam" id="PF00389">
    <property type="entry name" value="2-Hacid_dh"/>
    <property type="match status" value="1"/>
</dbReference>
<evidence type="ECO:0000313" key="8">
    <source>
        <dbReference type="Proteomes" id="UP000008141"/>
    </source>
</evidence>